<evidence type="ECO:0000256" key="2">
    <source>
        <dbReference type="ARBA" id="ARBA00022694"/>
    </source>
</evidence>
<dbReference type="EMBL" id="CP133772">
    <property type="protein sequence ID" value="WYY00689.1"/>
    <property type="molecule type" value="Genomic_DNA"/>
</dbReference>
<dbReference type="InterPro" id="IPR036980">
    <property type="entry name" value="RNase_P/MRP_Rpp29_sf"/>
</dbReference>
<accession>A0AAX4NHH7</accession>
<evidence type="ECO:0000256" key="3">
    <source>
        <dbReference type="ARBA" id="ARBA00022722"/>
    </source>
</evidence>
<keyword evidence="1 6" id="KW-0963">Cytoplasm</keyword>
<evidence type="ECO:0000256" key="4">
    <source>
        <dbReference type="ARBA" id="ARBA00022759"/>
    </source>
</evidence>
<keyword evidence="8" id="KW-1185">Reference proteome</keyword>
<keyword evidence="2 6" id="KW-0819">tRNA processing</keyword>
<protein>
    <recommendedName>
        <fullName evidence="6">Ribonuclease P protein component 1</fullName>
        <shortName evidence="6">RNase P component 1</shortName>
        <ecNumber evidence="6">3.1.26.5</ecNumber>
    </recommendedName>
    <alternativeName>
        <fullName evidence="6">Rpp29</fullName>
    </alternativeName>
</protein>
<evidence type="ECO:0000313" key="7">
    <source>
        <dbReference type="EMBL" id="WYY00689.1"/>
    </source>
</evidence>
<comment type="subcellular location">
    <subcellularLocation>
        <location evidence="6">Cytoplasm</location>
    </subcellularLocation>
</comment>
<gene>
    <name evidence="6" type="primary">rnp1</name>
    <name evidence="7" type="ORF">OXIME_001270</name>
</gene>
<dbReference type="InterPro" id="IPR023538">
    <property type="entry name" value="RNP1"/>
</dbReference>
<dbReference type="GO" id="GO:0004526">
    <property type="term" value="F:ribonuclease P activity"/>
    <property type="evidence" value="ECO:0007669"/>
    <property type="project" value="UniProtKB-UniRule"/>
</dbReference>
<dbReference type="EC" id="3.1.26.5" evidence="6"/>
<keyword evidence="3 6" id="KW-0540">Nuclease</keyword>
<dbReference type="GO" id="GO:0001682">
    <property type="term" value="P:tRNA 5'-leader removal"/>
    <property type="evidence" value="ECO:0007669"/>
    <property type="project" value="UniProtKB-UniRule"/>
</dbReference>
<dbReference type="AlphaFoldDB" id="A0AAX4NHH7"/>
<comment type="function">
    <text evidence="6">Part of ribonuclease P, a protein complex that generates mature tRNA molecules by cleaving their 5'-ends.</text>
</comment>
<dbReference type="InterPro" id="IPR002730">
    <property type="entry name" value="Rpp29/RNP1"/>
</dbReference>
<proteinExistence type="inferred from homology"/>
<dbReference type="RefSeq" id="WP_393971022.1">
    <property type="nucleotide sequence ID" value="NZ_CP133772.1"/>
</dbReference>
<organism evidence="7 8">
    <name type="scientific">Oxyplasma meridianum</name>
    <dbReference type="NCBI Taxonomy" id="3073602"/>
    <lineage>
        <taxon>Archaea</taxon>
        <taxon>Methanobacteriati</taxon>
        <taxon>Thermoplasmatota</taxon>
        <taxon>Thermoplasmata</taxon>
        <taxon>Thermoplasmatales</taxon>
        <taxon>Thermoplasmataceae</taxon>
        <taxon>Oxyplasma</taxon>
    </lineage>
</organism>
<dbReference type="GeneID" id="95968007"/>
<reference evidence="7 8" key="1">
    <citation type="submission" date="2023-09" db="EMBL/GenBank/DDBJ databases">
        <authorList>
            <person name="Golyshina O.V."/>
            <person name="Lunev E.A."/>
            <person name="Bargiela R."/>
            <person name="Gaines M.C."/>
            <person name="Daum B."/>
            <person name="Bale N.J."/>
            <person name="Koenen M."/>
            <person name="Sinninghe Damst J.S."/>
            <person name="Yakimov M."/>
            <person name="Golyshin P.N."/>
        </authorList>
    </citation>
    <scope>NUCLEOTIDE SEQUENCE [LARGE SCALE GENOMIC DNA]</scope>
    <source>
        <strain evidence="7 8">M1</strain>
    </source>
</reference>
<dbReference type="SUPFAM" id="SSF101744">
    <property type="entry name" value="Rof/RNase P subunit-like"/>
    <property type="match status" value="1"/>
</dbReference>
<dbReference type="SMART" id="SM00538">
    <property type="entry name" value="POP4"/>
    <property type="match status" value="1"/>
</dbReference>
<comment type="catalytic activity">
    <reaction evidence="6">
        <text>Endonucleolytic cleavage of RNA, removing 5'-extranucleotides from tRNA precursor.</text>
        <dbReference type="EC" id="3.1.26.5"/>
    </reaction>
</comment>
<dbReference type="KEGG" id="omr:OXIME_001270"/>
<keyword evidence="4 6" id="KW-0255">Endonuclease</keyword>
<dbReference type="GO" id="GO:0030677">
    <property type="term" value="C:ribonuclease P complex"/>
    <property type="evidence" value="ECO:0007669"/>
    <property type="project" value="UniProtKB-UniRule"/>
</dbReference>
<dbReference type="Gene3D" id="2.30.30.210">
    <property type="entry name" value="Ribonuclease P/MRP, subunit p29"/>
    <property type="match status" value="1"/>
</dbReference>
<sequence length="99" mass="11430">MNASLQLHTGEFMGETLEVVRSSNRCNLGIRGIVVMETRNTFVLRNNRKYVIQKKGTDFKIKGKNGNFQVLRGDLIALRPENRIKEIRRIEKMLGGRKQ</sequence>
<evidence type="ECO:0000256" key="6">
    <source>
        <dbReference type="HAMAP-Rule" id="MF_00754"/>
    </source>
</evidence>
<dbReference type="HAMAP" id="MF_00754">
    <property type="entry name" value="RNase_P_1"/>
    <property type="match status" value="1"/>
</dbReference>
<keyword evidence="5 6" id="KW-0378">Hydrolase</keyword>
<dbReference type="Pfam" id="PF01868">
    <property type="entry name" value="RNase_P-MRP_p29"/>
    <property type="match status" value="1"/>
</dbReference>
<evidence type="ECO:0000256" key="5">
    <source>
        <dbReference type="ARBA" id="ARBA00022801"/>
    </source>
</evidence>
<evidence type="ECO:0000256" key="1">
    <source>
        <dbReference type="ARBA" id="ARBA00022490"/>
    </source>
</evidence>
<evidence type="ECO:0000313" key="8">
    <source>
        <dbReference type="Proteomes" id="UP001451606"/>
    </source>
</evidence>
<dbReference type="Proteomes" id="UP001451606">
    <property type="component" value="Chromosome"/>
</dbReference>
<dbReference type="InterPro" id="IPR023534">
    <property type="entry name" value="Rof/RNase_P-like"/>
</dbReference>
<dbReference type="GO" id="GO:0005737">
    <property type="term" value="C:cytoplasm"/>
    <property type="evidence" value="ECO:0007669"/>
    <property type="project" value="UniProtKB-SubCell"/>
</dbReference>
<name>A0AAX4NHH7_9ARCH</name>
<comment type="subunit">
    <text evidence="6">Consists of a catalytic RNA component and at least 4-5 protein subunits.</text>
</comment>
<comment type="similarity">
    <text evidence="6">Belongs to the eukaryotic/archaeal RNase P protein component 1 family.</text>
</comment>
<dbReference type="GO" id="GO:0003723">
    <property type="term" value="F:RNA binding"/>
    <property type="evidence" value="ECO:0007669"/>
    <property type="project" value="InterPro"/>
</dbReference>